<comment type="caution">
    <text evidence="2">The sequence shown here is derived from an EMBL/GenBank/DDBJ whole genome shotgun (WGS) entry which is preliminary data.</text>
</comment>
<evidence type="ECO:0000256" key="1">
    <source>
        <dbReference type="SAM" id="Phobius"/>
    </source>
</evidence>
<name>A0A0D0EVS6_9FLAO</name>
<evidence type="ECO:0000313" key="2">
    <source>
        <dbReference type="EMBL" id="KIO51041.1"/>
    </source>
</evidence>
<organism evidence="2 3">
    <name type="scientific">Flavobacterium hibernum</name>
    <dbReference type="NCBI Taxonomy" id="37752"/>
    <lineage>
        <taxon>Bacteria</taxon>
        <taxon>Pseudomonadati</taxon>
        <taxon>Bacteroidota</taxon>
        <taxon>Flavobacteriia</taxon>
        <taxon>Flavobacteriales</taxon>
        <taxon>Flavobacteriaceae</taxon>
        <taxon>Flavobacterium</taxon>
    </lineage>
</organism>
<accession>A0A0D0EVS6</accession>
<evidence type="ECO:0000313" key="3">
    <source>
        <dbReference type="Proteomes" id="UP000032061"/>
    </source>
</evidence>
<keyword evidence="1" id="KW-1133">Transmembrane helix</keyword>
<dbReference type="EMBL" id="JPRK01000020">
    <property type="protein sequence ID" value="KIO51041.1"/>
    <property type="molecule type" value="Genomic_DNA"/>
</dbReference>
<dbReference type="AlphaFoldDB" id="A0A0D0EVS6"/>
<keyword evidence="1" id="KW-0472">Membrane</keyword>
<protein>
    <submittedName>
        <fullName evidence="2">Uncharacterized protein</fullName>
    </submittedName>
</protein>
<sequence>MKLKLSDDLRFLQYLVCTIILIGSFGFLIYSIWIQEISAIIFCTIFSAFLFFFRKKLKN</sequence>
<keyword evidence="1" id="KW-0812">Transmembrane</keyword>
<feature type="transmembrane region" description="Helical" evidence="1">
    <location>
        <begin position="37"/>
        <end position="53"/>
    </location>
</feature>
<dbReference type="Proteomes" id="UP000032061">
    <property type="component" value="Unassembled WGS sequence"/>
</dbReference>
<gene>
    <name evidence="2" type="ORF">IW18_20275</name>
</gene>
<reference evidence="2 3" key="1">
    <citation type="submission" date="2015-01" db="EMBL/GenBank/DDBJ databases">
        <title>Genome of Flavobacterium hibernum DSM 12611.</title>
        <authorList>
            <person name="Stropko S.J."/>
            <person name="Pipes S.E."/>
            <person name="Newman J.D."/>
        </authorList>
    </citation>
    <scope>NUCLEOTIDE SEQUENCE [LARGE SCALE GENOMIC DNA]</scope>
    <source>
        <strain evidence="2 3">DSM 12611</strain>
    </source>
</reference>
<feature type="transmembrane region" description="Helical" evidence="1">
    <location>
        <begin position="12"/>
        <end position="31"/>
    </location>
</feature>
<proteinExistence type="predicted"/>